<dbReference type="InterPro" id="IPR037171">
    <property type="entry name" value="NagB/RpiA_transferase-like"/>
</dbReference>
<evidence type="ECO:0000313" key="6">
    <source>
        <dbReference type="EMBL" id="MBB6511790.1"/>
    </source>
</evidence>
<dbReference type="Pfam" id="PF01812">
    <property type="entry name" value="5-FTHF_cyc-lig"/>
    <property type="match status" value="1"/>
</dbReference>
<keyword evidence="3 4" id="KW-0067">ATP-binding</keyword>
<keyword evidence="5" id="KW-0479">Metal-binding</keyword>
<dbReference type="NCBIfam" id="TIGR02727">
    <property type="entry name" value="MTHFS_bact"/>
    <property type="match status" value="1"/>
</dbReference>
<dbReference type="PIRSF" id="PIRSF006806">
    <property type="entry name" value="FTHF_cligase"/>
    <property type="match status" value="1"/>
</dbReference>
<dbReference type="InterPro" id="IPR024185">
    <property type="entry name" value="FTHF_cligase-like_sf"/>
</dbReference>
<dbReference type="PANTHER" id="PTHR23407:SF1">
    <property type="entry name" value="5-FORMYLTETRAHYDROFOLATE CYCLO-LIGASE"/>
    <property type="match status" value="1"/>
</dbReference>
<evidence type="ECO:0000256" key="4">
    <source>
        <dbReference type="PIRSR" id="PIRSR006806-1"/>
    </source>
</evidence>
<dbReference type="GO" id="GO:0046872">
    <property type="term" value="F:metal ion binding"/>
    <property type="evidence" value="ECO:0007669"/>
    <property type="project" value="UniProtKB-KW"/>
</dbReference>
<comment type="caution">
    <text evidence="6">The sequence shown here is derived from an EMBL/GenBank/DDBJ whole genome shotgun (WGS) entry which is preliminary data.</text>
</comment>
<organism evidence="6 7">
    <name type="scientific">Gracilibacillus halotolerans</name>
    <dbReference type="NCBI Taxonomy" id="74386"/>
    <lineage>
        <taxon>Bacteria</taxon>
        <taxon>Bacillati</taxon>
        <taxon>Bacillota</taxon>
        <taxon>Bacilli</taxon>
        <taxon>Bacillales</taxon>
        <taxon>Bacillaceae</taxon>
        <taxon>Gracilibacillus</taxon>
    </lineage>
</organism>
<evidence type="ECO:0000313" key="7">
    <source>
        <dbReference type="Proteomes" id="UP000572212"/>
    </source>
</evidence>
<evidence type="ECO:0000256" key="5">
    <source>
        <dbReference type="RuleBase" id="RU361279"/>
    </source>
</evidence>
<dbReference type="Gene3D" id="3.40.50.10420">
    <property type="entry name" value="NagB/RpiA/CoA transferase-like"/>
    <property type="match status" value="1"/>
</dbReference>
<keyword evidence="6" id="KW-0436">Ligase</keyword>
<feature type="binding site" evidence="4">
    <location>
        <begin position="130"/>
        <end position="138"/>
    </location>
    <ligand>
        <name>ATP</name>
        <dbReference type="ChEBI" id="CHEBI:30616"/>
    </ligand>
</feature>
<dbReference type="Proteomes" id="UP000572212">
    <property type="component" value="Unassembled WGS sequence"/>
</dbReference>
<dbReference type="GO" id="GO:0030272">
    <property type="term" value="F:5-formyltetrahydrofolate cyclo-ligase activity"/>
    <property type="evidence" value="ECO:0007669"/>
    <property type="project" value="UniProtKB-EC"/>
</dbReference>
<name>A0A841RCW2_9BACI</name>
<comment type="catalytic activity">
    <reaction evidence="5">
        <text>(6S)-5-formyl-5,6,7,8-tetrahydrofolate + ATP = (6R)-5,10-methenyltetrahydrofolate + ADP + phosphate</text>
        <dbReference type="Rhea" id="RHEA:10488"/>
        <dbReference type="ChEBI" id="CHEBI:30616"/>
        <dbReference type="ChEBI" id="CHEBI:43474"/>
        <dbReference type="ChEBI" id="CHEBI:57455"/>
        <dbReference type="ChEBI" id="CHEBI:57457"/>
        <dbReference type="ChEBI" id="CHEBI:456216"/>
        <dbReference type="EC" id="6.3.3.2"/>
    </reaction>
</comment>
<dbReference type="GO" id="GO:0009396">
    <property type="term" value="P:folic acid-containing compound biosynthetic process"/>
    <property type="evidence" value="ECO:0007669"/>
    <property type="project" value="TreeGrafter"/>
</dbReference>
<dbReference type="GO" id="GO:0035999">
    <property type="term" value="P:tetrahydrofolate interconversion"/>
    <property type="evidence" value="ECO:0007669"/>
    <property type="project" value="TreeGrafter"/>
</dbReference>
<dbReference type="EC" id="6.3.3.2" evidence="5"/>
<gene>
    <name evidence="6" type="ORF">GGQ92_000557</name>
</gene>
<comment type="similarity">
    <text evidence="1 5">Belongs to the 5-formyltetrahydrofolate cyclo-ligase family.</text>
</comment>
<feature type="binding site" evidence="4">
    <location>
        <position position="51"/>
    </location>
    <ligand>
        <name>substrate</name>
    </ligand>
</feature>
<comment type="cofactor">
    <cofactor evidence="5">
        <name>Mg(2+)</name>
        <dbReference type="ChEBI" id="CHEBI:18420"/>
    </cofactor>
</comment>
<keyword evidence="5" id="KW-0460">Magnesium</keyword>
<feature type="binding site" evidence="4">
    <location>
        <begin position="2"/>
        <end position="6"/>
    </location>
    <ligand>
        <name>ATP</name>
        <dbReference type="ChEBI" id="CHEBI:30616"/>
    </ligand>
</feature>
<dbReference type="AlphaFoldDB" id="A0A841RCW2"/>
<proteinExistence type="inferred from homology"/>
<dbReference type="InterPro" id="IPR002698">
    <property type="entry name" value="FTHF_cligase"/>
</dbReference>
<reference evidence="6 7" key="1">
    <citation type="submission" date="2020-08" db="EMBL/GenBank/DDBJ databases">
        <title>Genomic Encyclopedia of Type Strains, Phase IV (KMG-IV): sequencing the most valuable type-strain genomes for metagenomic binning, comparative biology and taxonomic classification.</title>
        <authorList>
            <person name="Goeker M."/>
        </authorList>
    </citation>
    <scope>NUCLEOTIDE SEQUENCE [LARGE SCALE GENOMIC DNA]</scope>
    <source>
        <strain evidence="6 7">DSM 11805</strain>
    </source>
</reference>
<evidence type="ECO:0000256" key="1">
    <source>
        <dbReference type="ARBA" id="ARBA00010638"/>
    </source>
</evidence>
<accession>A0A841RCW2</accession>
<dbReference type="PANTHER" id="PTHR23407">
    <property type="entry name" value="ATPASE INHIBITOR/5-FORMYLTETRAHYDROFOLATE CYCLO-LIGASE"/>
    <property type="match status" value="1"/>
</dbReference>
<dbReference type="EMBL" id="JACHON010000001">
    <property type="protein sequence ID" value="MBB6511790.1"/>
    <property type="molecule type" value="Genomic_DNA"/>
</dbReference>
<sequence>MKTIIRNKMKHTILSIKNRAEVEKTIHSNLLQTEWWKNAKVIGLYYSYGFEWDTHALIDIALSQGKIVTLPRTNRNNRTMQFYQFENRASLENVYQDLWEPIPNPDLHCEPNNHDLMIVPGLAFDKKGYRIGYGGGYYDRYLQHYQHRTVSLAHDVQVIDKIPINKYDQPIEMIITNTRLLVCT</sequence>
<dbReference type="GO" id="GO:0005524">
    <property type="term" value="F:ATP binding"/>
    <property type="evidence" value="ECO:0007669"/>
    <property type="project" value="UniProtKB-KW"/>
</dbReference>
<dbReference type="RefSeq" id="WP_184244330.1">
    <property type="nucleotide sequence ID" value="NZ_BAAACU010000022.1"/>
</dbReference>
<keyword evidence="7" id="KW-1185">Reference proteome</keyword>
<protein>
    <recommendedName>
        <fullName evidence="5">5-formyltetrahydrofolate cyclo-ligase</fullName>
        <ecNumber evidence="5">6.3.3.2</ecNumber>
    </recommendedName>
</protein>
<keyword evidence="2 4" id="KW-0547">Nucleotide-binding</keyword>
<dbReference type="SUPFAM" id="SSF100950">
    <property type="entry name" value="NagB/RpiA/CoA transferase-like"/>
    <property type="match status" value="1"/>
</dbReference>
<evidence type="ECO:0000256" key="2">
    <source>
        <dbReference type="ARBA" id="ARBA00022741"/>
    </source>
</evidence>
<evidence type="ECO:0000256" key="3">
    <source>
        <dbReference type="ARBA" id="ARBA00022840"/>
    </source>
</evidence>